<evidence type="ECO:0000256" key="3">
    <source>
        <dbReference type="ARBA" id="ARBA00023082"/>
    </source>
</evidence>
<dbReference type="InterPro" id="IPR036388">
    <property type="entry name" value="WH-like_DNA-bd_sf"/>
</dbReference>
<comment type="caution">
    <text evidence="7">The sequence shown here is derived from an EMBL/GenBank/DDBJ whole genome shotgun (WGS) entry which is preliminary data.</text>
</comment>
<dbReference type="Pfam" id="PF04542">
    <property type="entry name" value="Sigma70_r2"/>
    <property type="match status" value="1"/>
</dbReference>
<dbReference type="Pfam" id="PF08281">
    <property type="entry name" value="Sigma70_r4_2"/>
    <property type="match status" value="1"/>
</dbReference>
<reference evidence="7 8" key="1">
    <citation type="journal article" date="2018" name="Nat. Biotechnol.">
        <title>A standardized bacterial taxonomy based on genome phylogeny substantially revises the tree of life.</title>
        <authorList>
            <person name="Parks D.H."/>
            <person name="Chuvochina M."/>
            <person name="Waite D.W."/>
            <person name="Rinke C."/>
            <person name="Skarshewski A."/>
            <person name="Chaumeil P.A."/>
            <person name="Hugenholtz P."/>
        </authorList>
    </citation>
    <scope>NUCLEOTIDE SEQUENCE [LARGE SCALE GENOMIC DNA]</scope>
    <source>
        <strain evidence="7">UBA11701</strain>
    </source>
</reference>
<dbReference type="EMBL" id="DOZN01000008">
    <property type="protein sequence ID" value="HCC41997.1"/>
    <property type="molecule type" value="Genomic_DNA"/>
</dbReference>
<feature type="domain" description="RNA polymerase sigma-70 region 2" evidence="5">
    <location>
        <begin position="27"/>
        <end position="93"/>
    </location>
</feature>
<evidence type="ECO:0000256" key="2">
    <source>
        <dbReference type="ARBA" id="ARBA00023015"/>
    </source>
</evidence>
<dbReference type="SUPFAM" id="SSF88659">
    <property type="entry name" value="Sigma3 and sigma4 domains of RNA polymerase sigma factors"/>
    <property type="match status" value="1"/>
</dbReference>
<accession>A0A3D0ZNW4</accession>
<dbReference type="InterPro" id="IPR013249">
    <property type="entry name" value="RNA_pol_sigma70_r4_t2"/>
</dbReference>
<protein>
    <recommendedName>
        <fullName evidence="9">RNA polymerase sigma factor</fullName>
    </recommendedName>
</protein>
<evidence type="ECO:0000259" key="5">
    <source>
        <dbReference type="Pfam" id="PF04542"/>
    </source>
</evidence>
<dbReference type="GO" id="GO:0006352">
    <property type="term" value="P:DNA-templated transcription initiation"/>
    <property type="evidence" value="ECO:0007669"/>
    <property type="project" value="InterPro"/>
</dbReference>
<dbReference type="AlphaFoldDB" id="A0A3D0ZNW4"/>
<dbReference type="GO" id="GO:0003677">
    <property type="term" value="F:DNA binding"/>
    <property type="evidence" value="ECO:0007669"/>
    <property type="project" value="InterPro"/>
</dbReference>
<name>A0A3D0ZNW4_UNCKA</name>
<proteinExistence type="inferred from homology"/>
<feature type="domain" description="RNA polymerase sigma factor 70 region 4 type 2" evidence="6">
    <location>
        <begin position="124"/>
        <end position="170"/>
    </location>
</feature>
<organism evidence="7 8">
    <name type="scientific">candidate division WWE3 bacterium</name>
    <dbReference type="NCBI Taxonomy" id="2053526"/>
    <lineage>
        <taxon>Bacteria</taxon>
        <taxon>Katanobacteria</taxon>
    </lineage>
</organism>
<dbReference type="SUPFAM" id="SSF88946">
    <property type="entry name" value="Sigma2 domain of RNA polymerase sigma factors"/>
    <property type="match status" value="1"/>
</dbReference>
<evidence type="ECO:0008006" key="9">
    <source>
        <dbReference type="Google" id="ProtNLM"/>
    </source>
</evidence>
<comment type="similarity">
    <text evidence="1">Belongs to the sigma-70 factor family. ECF subfamily.</text>
</comment>
<keyword evidence="3" id="KW-0731">Sigma factor</keyword>
<dbReference type="InterPro" id="IPR013324">
    <property type="entry name" value="RNA_pol_sigma_r3/r4-like"/>
</dbReference>
<dbReference type="InterPro" id="IPR013325">
    <property type="entry name" value="RNA_pol_sigma_r2"/>
</dbReference>
<gene>
    <name evidence="7" type="ORF">DEP93_00820</name>
</gene>
<keyword evidence="2" id="KW-0805">Transcription regulation</keyword>
<evidence type="ECO:0000313" key="8">
    <source>
        <dbReference type="Proteomes" id="UP000263336"/>
    </source>
</evidence>
<evidence type="ECO:0000259" key="6">
    <source>
        <dbReference type="Pfam" id="PF08281"/>
    </source>
</evidence>
<evidence type="ECO:0000256" key="1">
    <source>
        <dbReference type="ARBA" id="ARBA00010641"/>
    </source>
</evidence>
<dbReference type="PANTHER" id="PTHR43133:SF51">
    <property type="entry name" value="RNA POLYMERASE SIGMA FACTOR"/>
    <property type="match status" value="1"/>
</dbReference>
<dbReference type="Proteomes" id="UP000263336">
    <property type="component" value="Unassembled WGS sequence"/>
</dbReference>
<dbReference type="PANTHER" id="PTHR43133">
    <property type="entry name" value="RNA POLYMERASE ECF-TYPE SIGMA FACTO"/>
    <property type="match status" value="1"/>
</dbReference>
<dbReference type="CDD" id="cd06171">
    <property type="entry name" value="Sigma70_r4"/>
    <property type="match status" value="1"/>
</dbReference>
<keyword evidence="4" id="KW-0804">Transcription</keyword>
<dbReference type="InterPro" id="IPR007627">
    <property type="entry name" value="RNA_pol_sigma70_r2"/>
</dbReference>
<evidence type="ECO:0000256" key="4">
    <source>
        <dbReference type="ARBA" id="ARBA00023163"/>
    </source>
</evidence>
<dbReference type="GO" id="GO:0016987">
    <property type="term" value="F:sigma factor activity"/>
    <property type="evidence" value="ECO:0007669"/>
    <property type="project" value="UniProtKB-KW"/>
</dbReference>
<dbReference type="NCBIfam" id="TIGR02937">
    <property type="entry name" value="sigma70-ECF"/>
    <property type="match status" value="1"/>
</dbReference>
<dbReference type="Gene3D" id="1.10.1740.10">
    <property type="match status" value="1"/>
</dbReference>
<sequence>MEDFNIKTDEEIVEIVRADNKELYALLVKRYQTKLMRYAEYLIGDHEKASDAVQQSLIKAYVNLNGFDTKKKFSSWVYRIVHNEAMNLIDKHKKDVRINPDMDFDSGVDLEDLYIKNELVSHARDCIKEMGLIYREPLSLYYLDDKSYEEISDILRIPMGTVATRINRAKNILKKICQTKAK</sequence>
<dbReference type="InterPro" id="IPR039425">
    <property type="entry name" value="RNA_pol_sigma-70-like"/>
</dbReference>
<dbReference type="Gene3D" id="1.10.10.10">
    <property type="entry name" value="Winged helix-like DNA-binding domain superfamily/Winged helix DNA-binding domain"/>
    <property type="match status" value="1"/>
</dbReference>
<evidence type="ECO:0000313" key="7">
    <source>
        <dbReference type="EMBL" id="HCC41997.1"/>
    </source>
</evidence>
<dbReference type="InterPro" id="IPR014284">
    <property type="entry name" value="RNA_pol_sigma-70_dom"/>
</dbReference>